<proteinExistence type="predicted"/>
<keyword evidence="3" id="KW-1185">Reference proteome</keyword>
<dbReference type="EMBL" id="OC874115">
    <property type="protein sequence ID" value="CAD7637278.1"/>
    <property type="molecule type" value="Genomic_DNA"/>
</dbReference>
<reference evidence="2" key="1">
    <citation type="submission" date="2020-11" db="EMBL/GenBank/DDBJ databases">
        <authorList>
            <person name="Tran Van P."/>
        </authorList>
    </citation>
    <scope>NUCLEOTIDE SEQUENCE</scope>
</reference>
<feature type="transmembrane region" description="Helical" evidence="1">
    <location>
        <begin position="28"/>
        <end position="46"/>
    </location>
</feature>
<evidence type="ECO:0000256" key="1">
    <source>
        <dbReference type="SAM" id="Phobius"/>
    </source>
</evidence>
<dbReference type="InterPro" id="IPR037185">
    <property type="entry name" value="EmrE-like"/>
</dbReference>
<keyword evidence="1" id="KW-0812">Transmembrane</keyword>
<sequence>MNCHGLCGASDQLFITLALKLENAGPVAFVRALSVVISFIFSITILNEKILVTRFIGGALIFASIIVMGVYKWRTDYKCDEKAAVSDECCPQNNNKTYSIGGLSVVQVLSSVPSYRIHPSYMARPVDVSAPHILSYLDVWQ</sequence>
<dbReference type="OrthoDB" id="8300370at2759"/>
<dbReference type="EMBL" id="CAJPIZ010019540">
    <property type="protein sequence ID" value="CAG2116965.1"/>
    <property type="molecule type" value="Genomic_DNA"/>
</dbReference>
<feature type="non-terminal residue" evidence="2">
    <location>
        <position position="1"/>
    </location>
</feature>
<feature type="transmembrane region" description="Helical" evidence="1">
    <location>
        <begin position="52"/>
        <end position="71"/>
    </location>
</feature>
<organism evidence="2">
    <name type="scientific">Medioppia subpectinata</name>
    <dbReference type="NCBI Taxonomy" id="1979941"/>
    <lineage>
        <taxon>Eukaryota</taxon>
        <taxon>Metazoa</taxon>
        <taxon>Ecdysozoa</taxon>
        <taxon>Arthropoda</taxon>
        <taxon>Chelicerata</taxon>
        <taxon>Arachnida</taxon>
        <taxon>Acari</taxon>
        <taxon>Acariformes</taxon>
        <taxon>Sarcoptiformes</taxon>
        <taxon>Oribatida</taxon>
        <taxon>Brachypylina</taxon>
        <taxon>Oppioidea</taxon>
        <taxon>Oppiidae</taxon>
        <taxon>Medioppia</taxon>
    </lineage>
</organism>
<name>A0A7R9LAS8_9ACAR</name>
<keyword evidence="1" id="KW-0472">Membrane</keyword>
<accession>A0A7R9LAS8</accession>
<dbReference type="AlphaFoldDB" id="A0A7R9LAS8"/>
<dbReference type="Gene3D" id="1.10.3730.20">
    <property type="match status" value="1"/>
</dbReference>
<evidence type="ECO:0008006" key="4">
    <source>
        <dbReference type="Google" id="ProtNLM"/>
    </source>
</evidence>
<dbReference type="SUPFAM" id="SSF103481">
    <property type="entry name" value="Multidrug resistance efflux transporter EmrE"/>
    <property type="match status" value="1"/>
</dbReference>
<gene>
    <name evidence="2" type="ORF">OSB1V03_LOCUS16920</name>
</gene>
<evidence type="ECO:0000313" key="2">
    <source>
        <dbReference type="EMBL" id="CAD7637278.1"/>
    </source>
</evidence>
<evidence type="ECO:0000313" key="3">
    <source>
        <dbReference type="Proteomes" id="UP000759131"/>
    </source>
</evidence>
<protein>
    <recommendedName>
        <fullName evidence="4">EamA domain-containing protein</fullName>
    </recommendedName>
</protein>
<keyword evidence="1" id="KW-1133">Transmembrane helix</keyword>
<dbReference type="Proteomes" id="UP000759131">
    <property type="component" value="Unassembled WGS sequence"/>
</dbReference>